<dbReference type="EMBL" id="JASPKZ010001574">
    <property type="protein sequence ID" value="KAJ9597960.1"/>
    <property type="molecule type" value="Genomic_DNA"/>
</dbReference>
<name>A0AAD8AFV9_DIPPU</name>
<accession>A0AAD8AFV9</accession>
<comment type="caution">
    <text evidence="1">The sequence shown here is derived from an EMBL/GenBank/DDBJ whole genome shotgun (WGS) entry which is preliminary data.</text>
</comment>
<organism evidence="1 2">
    <name type="scientific">Diploptera punctata</name>
    <name type="common">Pacific beetle cockroach</name>
    <dbReference type="NCBI Taxonomy" id="6984"/>
    <lineage>
        <taxon>Eukaryota</taxon>
        <taxon>Metazoa</taxon>
        <taxon>Ecdysozoa</taxon>
        <taxon>Arthropoda</taxon>
        <taxon>Hexapoda</taxon>
        <taxon>Insecta</taxon>
        <taxon>Pterygota</taxon>
        <taxon>Neoptera</taxon>
        <taxon>Polyneoptera</taxon>
        <taxon>Dictyoptera</taxon>
        <taxon>Blattodea</taxon>
        <taxon>Blaberoidea</taxon>
        <taxon>Blaberidae</taxon>
        <taxon>Diplopterinae</taxon>
        <taxon>Diploptera</taxon>
    </lineage>
</organism>
<reference evidence="1" key="2">
    <citation type="submission" date="2023-05" db="EMBL/GenBank/DDBJ databases">
        <authorList>
            <person name="Fouks B."/>
        </authorList>
    </citation>
    <scope>NUCLEOTIDE SEQUENCE</scope>
    <source>
        <strain evidence="1">Stay&amp;Tobe</strain>
        <tissue evidence="1">Testes</tissue>
    </source>
</reference>
<keyword evidence="2" id="KW-1185">Reference proteome</keyword>
<gene>
    <name evidence="1" type="ORF">L9F63_011161</name>
</gene>
<protein>
    <submittedName>
        <fullName evidence="1">Uncharacterized protein</fullName>
    </submittedName>
</protein>
<evidence type="ECO:0000313" key="1">
    <source>
        <dbReference type="EMBL" id="KAJ9597960.1"/>
    </source>
</evidence>
<feature type="non-terminal residue" evidence="1">
    <location>
        <position position="67"/>
    </location>
</feature>
<feature type="non-terminal residue" evidence="1">
    <location>
        <position position="1"/>
    </location>
</feature>
<dbReference type="Proteomes" id="UP001233999">
    <property type="component" value="Unassembled WGS sequence"/>
</dbReference>
<proteinExistence type="predicted"/>
<sequence length="67" mass="7692">VESLNALDRKRRSLLRKFYPNTILLTQKSIHAIIIVEICKLPDEVSDLENFDLVFDVVVYADENNGS</sequence>
<evidence type="ECO:0000313" key="2">
    <source>
        <dbReference type="Proteomes" id="UP001233999"/>
    </source>
</evidence>
<dbReference type="AlphaFoldDB" id="A0AAD8AFV9"/>
<reference evidence="1" key="1">
    <citation type="journal article" date="2023" name="IScience">
        <title>Live-bearing cockroach genome reveals convergent evolutionary mechanisms linked to viviparity in insects and beyond.</title>
        <authorList>
            <person name="Fouks B."/>
            <person name="Harrison M.C."/>
            <person name="Mikhailova A.A."/>
            <person name="Marchal E."/>
            <person name="English S."/>
            <person name="Carruthers M."/>
            <person name="Jennings E.C."/>
            <person name="Chiamaka E.L."/>
            <person name="Frigard R.A."/>
            <person name="Pippel M."/>
            <person name="Attardo G.M."/>
            <person name="Benoit J.B."/>
            <person name="Bornberg-Bauer E."/>
            <person name="Tobe S.S."/>
        </authorList>
    </citation>
    <scope>NUCLEOTIDE SEQUENCE</scope>
    <source>
        <strain evidence="1">Stay&amp;Tobe</strain>
    </source>
</reference>